<evidence type="ECO:0000256" key="11">
    <source>
        <dbReference type="ARBA" id="ARBA00048823"/>
    </source>
</evidence>
<feature type="binding site" evidence="13">
    <location>
        <position position="264"/>
    </location>
    <ligand>
        <name>L-serine</name>
        <dbReference type="ChEBI" id="CHEBI:33384"/>
    </ligand>
</feature>
<dbReference type="EMBL" id="JASCXW010000002">
    <property type="protein sequence ID" value="MDI6452217.1"/>
    <property type="molecule type" value="Genomic_DNA"/>
</dbReference>
<evidence type="ECO:0000256" key="3">
    <source>
        <dbReference type="ARBA" id="ARBA00010728"/>
    </source>
</evidence>
<keyword evidence="7 12" id="KW-0067">ATP-binding</keyword>
<accession>A0AAW6U6R1</accession>
<feature type="binding site" evidence="12 14">
    <location>
        <begin position="264"/>
        <end position="266"/>
    </location>
    <ligand>
        <name>ATP</name>
        <dbReference type="ChEBI" id="CHEBI:30616"/>
    </ligand>
</feature>
<dbReference type="NCBIfam" id="TIGR00414">
    <property type="entry name" value="serS"/>
    <property type="match status" value="1"/>
</dbReference>
<dbReference type="PRINTS" id="PR00981">
    <property type="entry name" value="TRNASYNTHSER"/>
</dbReference>
<dbReference type="GO" id="GO:0004828">
    <property type="term" value="F:serine-tRNA ligase activity"/>
    <property type="evidence" value="ECO:0007669"/>
    <property type="project" value="UniProtKB-UniRule"/>
</dbReference>
<dbReference type="PIRSF" id="PIRSF001529">
    <property type="entry name" value="Ser-tRNA-synth_IIa"/>
    <property type="match status" value="1"/>
</dbReference>
<feature type="binding site" evidence="12">
    <location>
        <position position="387"/>
    </location>
    <ligand>
        <name>L-serine</name>
        <dbReference type="ChEBI" id="CHEBI:33384"/>
    </ligand>
</feature>
<dbReference type="PANTHER" id="PTHR43697:SF1">
    <property type="entry name" value="SERINE--TRNA LIGASE"/>
    <property type="match status" value="1"/>
</dbReference>
<feature type="binding site" evidence="12">
    <location>
        <begin position="233"/>
        <end position="235"/>
    </location>
    <ligand>
        <name>L-serine</name>
        <dbReference type="ChEBI" id="CHEBI:33384"/>
    </ligand>
</feature>
<evidence type="ECO:0000259" key="15">
    <source>
        <dbReference type="PROSITE" id="PS50862"/>
    </source>
</evidence>
<dbReference type="InterPro" id="IPR045864">
    <property type="entry name" value="aa-tRNA-synth_II/BPL/LPL"/>
</dbReference>
<comment type="similarity">
    <text evidence="3 12">Belongs to the class-II aminoacyl-tRNA synthetase family. Type-1 seryl-tRNA synthetase subfamily.</text>
</comment>
<evidence type="ECO:0000256" key="6">
    <source>
        <dbReference type="ARBA" id="ARBA00022741"/>
    </source>
</evidence>
<dbReference type="Pfam" id="PF02403">
    <property type="entry name" value="Seryl_tRNA_N"/>
    <property type="match status" value="1"/>
</dbReference>
<comment type="caution">
    <text evidence="16">The sequence shown here is derived from an EMBL/GenBank/DDBJ whole genome shotgun (WGS) entry which is preliminary data.</text>
</comment>
<feature type="binding site" evidence="13">
    <location>
        <position position="385"/>
    </location>
    <ligand>
        <name>L-serine</name>
        <dbReference type="ChEBI" id="CHEBI:33384"/>
    </ligand>
</feature>
<comment type="pathway">
    <text evidence="2 12">Aminoacyl-tRNA biosynthesis; selenocysteinyl-tRNA(Sec) biosynthesis; L-seryl-tRNA(Sec) from L-serine and tRNA(Sec): step 1/1.</text>
</comment>
<dbReference type="SUPFAM" id="SSF55681">
    <property type="entry name" value="Class II aaRS and biotin synthetases"/>
    <property type="match status" value="1"/>
</dbReference>
<dbReference type="AlphaFoldDB" id="A0AAW6U6R1"/>
<reference evidence="16" key="1">
    <citation type="submission" date="2023-05" db="EMBL/GenBank/DDBJ databases">
        <title>Mariniplasma microaerophilum sp. nov., a novel anaerobic mollicute isolated from terrestrial mud volcano, Taman Peninsula, Russia.</title>
        <authorList>
            <person name="Khomyakova M.A."/>
            <person name="Merkel A.Y."/>
            <person name="Slobodkin A.I."/>
        </authorList>
    </citation>
    <scope>NUCLEOTIDE SEQUENCE</scope>
    <source>
        <strain evidence="16">M4Ah</strain>
    </source>
</reference>
<dbReference type="HAMAP" id="MF_00176">
    <property type="entry name" value="Ser_tRNA_synth_type1"/>
    <property type="match status" value="1"/>
</dbReference>
<evidence type="ECO:0000256" key="4">
    <source>
        <dbReference type="ARBA" id="ARBA00022490"/>
    </source>
</evidence>
<comment type="subcellular location">
    <subcellularLocation>
        <location evidence="1 12">Cytoplasm</location>
    </subcellularLocation>
</comment>
<feature type="domain" description="Aminoacyl-transfer RNA synthetases class-II family profile" evidence="15">
    <location>
        <begin position="139"/>
        <end position="412"/>
    </location>
</feature>
<dbReference type="Gene3D" id="3.30.930.10">
    <property type="entry name" value="Bira Bifunctional Protein, Domain 2"/>
    <property type="match status" value="1"/>
</dbReference>
<dbReference type="PROSITE" id="PS50862">
    <property type="entry name" value="AA_TRNA_LIGASE_II"/>
    <property type="match status" value="1"/>
</dbReference>
<name>A0AAW6U6R1_9MOLU</name>
<dbReference type="InterPro" id="IPR002314">
    <property type="entry name" value="aa-tRNA-synt_IIb"/>
</dbReference>
<dbReference type="Gene3D" id="1.10.287.40">
    <property type="entry name" value="Serine-tRNA synthetase, tRNA binding domain"/>
    <property type="match status" value="1"/>
</dbReference>
<dbReference type="InterPro" id="IPR006195">
    <property type="entry name" value="aa-tRNA-synth_II"/>
</dbReference>
<dbReference type="Proteomes" id="UP001431532">
    <property type="component" value="Unassembled WGS sequence"/>
</dbReference>
<dbReference type="InterPro" id="IPR002317">
    <property type="entry name" value="Ser-tRNA-ligase_type_1"/>
</dbReference>
<gene>
    <name evidence="12 16" type="primary">serS</name>
    <name evidence="16" type="ORF">QJ521_01465</name>
</gene>
<comment type="subunit">
    <text evidence="12">Homodimer. The tRNA molecule binds across the dimer.</text>
</comment>
<keyword evidence="17" id="KW-1185">Reference proteome</keyword>
<dbReference type="InterPro" id="IPR042103">
    <property type="entry name" value="SerRS_1_N_sf"/>
</dbReference>
<evidence type="ECO:0000313" key="16">
    <source>
        <dbReference type="EMBL" id="MDI6452217.1"/>
    </source>
</evidence>
<evidence type="ECO:0000256" key="14">
    <source>
        <dbReference type="PIRSR" id="PIRSR001529-2"/>
    </source>
</evidence>
<keyword evidence="5 12" id="KW-0436">Ligase</keyword>
<keyword evidence="8 12" id="KW-0648">Protein biosynthesis</keyword>
<dbReference type="GO" id="GO:0016260">
    <property type="term" value="P:selenocysteine biosynthetic process"/>
    <property type="evidence" value="ECO:0007669"/>
    <property type="project" value="UniProtKB-UniRule"/>
</dbReference>
<evidence type="ECO:0000256" key="8">
    <source>
        <dbReference type="ARBA" id="ARBA00022917"/>
    </source>
</evidence>
<dbReference type="SUPFAM" id="SSF46589">
    <property type="entry name" value="tRNA-binding arm"/>
    <property type="match status" value="1"/>
</dbReference>
<comment type="catalytic activity">
    <reaction evidence="11 12">
        <text>tRNA(Ser) + L-serine + ATP = L-seryl-tRNA(Ser) + AMP + diphosphate + H(+)</text>
        <dbReference type="Rhea" id="RHEA:12292"/>
        <dbReference type="Rhea" id="RHEA-COMP:9669"/>
        <dbReference type="Rhea" id="RHEA-COMP:9703"/>
        <dbReference type="ChEBI" id="CHEBI:15378"/>
        <dbReference type="ChEBI" id="CHEBI:30616"/>
        <dbReference type="ChEBI" id="CHEBI:33019"/>
        <dbReference type="ChEBI" id="CHEBI:33384"/>
        <dbReference type="ChEBI" id="CHEBI:78442"/>
        <dbReference type="ChEBI" id="CHEBI:78533"/>
        <dbReference type="ChEBI" id="CHEBI:456215"/>
        <dbReference type="EC" id="6.1.1.11"/>
    </reaction>
</comment>
<keyword evidence="6 12" id="KW-0547">Nucleotide-binding</keyword>
<evidence type="ECO:0000256" key="2">
    <source>
        <dbReference type="ARBA" id="ARBA00005045"/>
    </source>
</evidence>
<feature type="binding site" evidence="13">
    <location>
        <position position="233"/>
    </location>
    <ligand>
        <name>L-serine</name>
        <dbReference type="ChEBI" id="CHEBI:33384"/>
    </ligand>
</feature>
<dbReference type="Pfam" id="PF00587">
    <property type="entry name" value="tRNA-synt_2b"/>
    <property type="match status" value="1"/>
</dbReference>
<evidence type="ECO:0000256" key="12">
    <source>
        <dbReference type="HAMAP-Rule" id="MF_00176"/>
    </source>
</evidence>
<dbReference type="GO" id="GO:0006434">
    <property type="term" value="P:seryl-tRNA aminoacylation"/>
    <property type="evidence" value="ECO:0007669"/>
    <property type="project" value="UniProtKB-UniRule"/>
</dbReference>
<comment type="caution">
    <text evidence="12">Lacks conserved residue(s) required for the propagation of feature annotation.</text>
</comment>
<dbReference type="InterPro" id="IPR015866">
    <property type="entry name" value="Ser-tRNA-synth_1_N"/>
</dbReference>
<protein>
    <recommendedName>
        <fullName evidence="12">Serine--tRNA ligase</fullName>
        <ecNumber evidence="12">6.1.1.11</ecNumber>
    </recommendedName>
    <alternativeName>
        <fullName evidence="12">Seryl-tRNA synthetase</fullName>
        <shortName evidence="12">SerRS</shortName>
    </alternativeName>
    <alternativeName>
        <fullName evidence="12">Seryl-tRNA(Ser/Sec) synthetase</fullName>
    </alternativeName>
</protein>
<proteinExistence type="inferred from homology"/>
<comment type="catalytic activity">
    <reaction evidence="10 12">
        <text>tRNA(Sec) + L-serine + ATP = L-seryl-tRNA(Sec) + AMP + diphosphate + H(+)</text>
        <dbReference type="Rhea" id="RHEA:42580"/>
        <dbReference type="Rhea" id="RHEA-COMP:9742"/>
        <dbReference type="Rhea" id="RHEA-COMP:10128"/>
        <dbReference type="ChEBI" id="CHEBI:15378"/>
        <dbReference type="ChEBI" id="CHEBI:30616"/>
        <dbReference type="ChEBI" id="CHEBI:33019"/>
        <dbReference type="ChEBI" id="CHEBI:33384"/>
        <dbReference type="ChEBI" id="CHEBI:78442"/>
        <dbReference type="ChEBI" id="CHEBI:78533"/>
        <dbReference type="ChEBI" id="CHEBI:456215"/>
        <dbReference type="EC" id="6.1.1.11"/>
    </reaction>
</comment>
<keyword evidence="9 12" id="KW-0030">Aminoacyl-tRNA synthetase</keyword>
<dbReference type="InterPro" id="IPR010978">
    <property type="entry name" value="tRNA-bd_arm"/>
</dbReference>
<evidence type="ECO:0000256" key="9">
    <source>
        <dbReference type="ARBA" id="ARBA00023146"/>
    </source>
</evidence>
<evidence type="ECO:0000256" key="7">
    <source>
        <dbReference type="ARBA" id="ARBA00022840"/>
    </source>
</evidence>
<keyword evidence="4 12" id="KW-0963">Cytoplasm</keyword>
<evidence type="ECO:0000256" key="13">
    <source>
        <dbReference type="PIRSR" id="PIRSR001529-1"/>
    </source>
</evidence>
<comment type="domain">
    <text evidence="12">Consists of two distinct domains, a catalytic core and a N-terminal extension that is involved in tRNA binding.</text>
</comment>
<dbReference type="EC" id="6.1.1.11" evidence="12"/>
<evidence type="ECO:0000313" key="17">
    <source>
        <dbReference type="Proteomes" id="UP001431532"/>
    </source>
</evidence>
<comment type="function">
    <text evidence="12">Catalyzes the attachment of serine to tRNA(Ser). Is also able to aminoacylate tRNA(Sec) with serine, to form the misacylated tRNA L-seryl-tRNA(Sec), which will be further converted into selenocysteinyl-tRNA(Sec).</text>
</comment>
<dbReference type="RefSeq" id="WP_282838632.1">
    <property type="nucleotide sequence ID" value="NZ_JASCXW010000002.1"/>
</dbReference>
<evidence type="ECO:0000256" key="10">
    <source>
        <dbReference type="ARBA" id="ARBA00047929"/>
    </source>
</evidence>
<dbReference type="PANTHER" id="PTHR43697">
    <property type="entry name" value="SERYL-TRNA SYNTHETASE"/>
    <property type="match status" value="1"/>
</dbReference>
<evidence type="ECO:0000256" key="5">
    <source>
        <dbReference type="ARBA" id="ARBA00022598"/>
    </source>
</evidence>
<feature type="binding site" evidence="12 14">
    <location>
        <begin position="351"/>
        <end position="354"/>
    </location>
    <ligand>
        <name>ATP</name>
        <dbReference type="ChEBI" id="CHEBI:30616"/>
    </ligand>
</feature>
<dbReference type="GO" id="GO:0005524">
    <property type="term" value="F:ATP binding"/>
    <property type="evidence" value="ECO:0007669"/>
    <property type="project" value="UniProtKB-UniRule"/>
</dbReference>
<sequence length="425" mass="48694">MLDLRWVIENIEEVIKKLSTRNADFSYLNELVLLQEQRKIVIADVETKKALRNTQSKKIGELKRNKQDASHFLDEVASLGDEIKDLDDQLKNIEDKIFNILSVTPNIPHESTPIGKDENDNIEIKKVGTPRVFNFPIKDHIELGEKLNILDFERAAKITGARFIVDKGLGARLERSLIQFMMDLHAHQHGYTEIIPPYIVNEKSMFATGQFPKFREDSFKVTAGENVWYLNPTAEVPTINLHRDEIIDGNQLPFNYCAFTTAFRSEAGSAGRDTRGILRQHQFNKVELIKFTKPEESYQELDKMLLHSEEVLKQLEIPYRIVTLSTGDLGFGMAKTYDLEVWLPGQNMYREIGSISNAEDFQARRANIRFKRSKESKTEYVHTLNGSGLAVGRTMIAIMENYQNKDGTITVPKVLIPYMKVSVIE</sequence>
<feature type="binding site" evidence="12 13">
    <location>
        <position position="287"/>
    </location>
    <ligand>
        <name>L-serine</name>
        <dbReference type="ChEBI" id="CHEBI:33384"/>
    </ligand>
</feature>
<dbReference type="InterPro" id="IPR033729">
    <property type="entry name" value="SerRS_core"/>
</dbReference>
<dbReference type="CDD" id="cd00770">
    <property type="entry name" value="SerRS_core"/>
    <property type="match status" value="1"/>
</dbReference>
<evidence type="ECO:0000256" key="1">
    <source>
        <dbReference type="ARBA" id="ARBA00004496"/>
    </source>
</evidence>
<dbReference type="GO" id="GO:0005737">
    <property type="term" value="C:cytoplasm"/>
    <property type="evidence" value="ECO:0007669"/>
    <property type="project" value="UniProtKB-SubCell"/>
</dbReference>
<organism evidence="16 17">
    <name type="scientific">Peloplasma aerotolerans</name>
    <dbReference type="NCBI Taxonomy" id="3044389"/>
    <lineage>
        <taxon>Bacteria</taxon>
        <taxon>Bacillati</taxon>
        <taxon>Mycoplasmatota</taxon>
        <taxon>Mollicutes</taxon>
        <taxon>Acholeplasmatales</taxon>
        <taxon>Acholeplasmataceae</taxon>
        <taxon>Peloplasma</taxon>
    </lineage>
</organism>